<dbReference type="STRING" id="868595.Desca_0913"/>
<dbReference type="CDD" id="cd02440">
    <property type="entry name" value="AdoMet_MTases"/>
    <property type="match status" value="1"/>
</dbReference>
<accession>F6B9U4</accession>
<keyword evidence="1" id="KW-0489">Methyltransferase</keyword>
<dbReference type="SUPFAM" id="SSF53335">
    <property type="entry name" value="S-adenosyl-L-methionine-dependent methyltransferases"/>
    <property type="match status" value="1"/>
</dbReference>
<evidence type="ECO:0000313" key="2">
    <source>
        <dbReference type="Proteomes" id="UP000009226"/>
    </source>
</evidence>
<proteinExistence type="predicted"/>
<name>F6B9U4_DESCC</name>
<evidence type="ECO:0000313" key="1">
    <source>
        <dbReference type="EMBL" id="AEF93792.1"/>
    </source>
</evidence>
<dbReference type="InterPro" id="IPR029063">
    <property type="entry name" value="SAM-dependent_MTases_sf"/>
</dbReference>
<dbReference type="EMBL" id="CP002736">
    <property type="protein sequence ID" value="AEF93792.1"/>
    <property type="molecule type" value="Genomic_DNA"/>
</dbReference>
<dbReference type="KEGG" id="dca:Desca_0913"/>
<dbReference type="Gene3D" id="3.40.50.150">
    <property type="entry name" value="Vaccinia Virus protein VP39"/>
    <property type="match status" value="1"/>
</dbReference>
<dbReference type="AlphaFoldDB" id="F6B9U4"/>
<organism evidence="1 2">
    <name type="scientific">Desulfotomaculum nigrificans (strain DSM 14880 / VKM B-2319 / CO-1-SRB)</name>
    <name type="common">Desulfotomaculum carboxydivorans</name>
    <dbReference type="NCBI Taxonomy" id="868595"/>
    <lineage>
        <taxon>Bacteria</taxon>
        <taxon>Bacillati</taxon>
        <taxon>Bacillota</taxon>
        <taxon>Clostridia</taxon>
        <taxon>Eubacteriales</taxon>
        <taxon>Desulfotomaculaceae</taxon>
        <taxon>Desulfotomaculum</taxon>
    </lineage>
</organism>
<dbReference type="Pfam" id="PF01209">
    <property type="entry name" value="Ubie_methyltran"/>
    <property type="match status" value="1"/>
</dbReference>
<dbReference type="HOGENOM" id="CLU_037990_16_1_9"/>
<protein>
    <submittedName>
        <fullName evidence="1">Methyltransferase type 11</fullName>
    </submittedName>
</protein>
<dbReference type="GO" id="GO:0032259">
    <property type="term" value="P:methylation"/>
    <property type="evidence" value="ECO:0007669"/>
    <property type="project" value="UniProtKB-KW"/>
</dbReference>
<reference evidence="1" key="1">
    <citation type="submission" date="2011-05" db="EMBL/GenBank/DDBJ databases">
        <title>Complete sequence of Desulfotomaculum carboxydivorans CO-1-SRB.</title>
        <authorList>
            <consortium name="US DOE Joint Genome Institute"/>
            <person name="Lucas S."/>
            <person name="Han J."/>
            <person name="Lapidus A."/>
            <person name="Cheng J.-F."/>
            <person name="Goodwin L."/>
            <person name="Pitluck S."/>
            <person name="Peters L."/>
            <person name="Mikhailova N."/>
            <person name="Lu M."/>
            <person name="Han C."/>
            <person name="Tapia R."/>
            <person name="Land M."/>
            <person name="Hauser L."/>
            <person name="Kyrpides N."/>
            <person name="Ivanova N."/>
            <person name="Pagani I."/>
            <person name="Stams A."/>
            <person name="Plugge C."/>
            <person name="Muyzer G."/>
            <person name="Kuever J."/>
            <person name="Parshina S."/>
            <person name="Ivanova A."/>
            <person name="Nazina T."/>
            <person name="Woyke T."/>
        </authorList>
    </citation>
    <scope>NUCLEOTIDE SEQUENCE [LARGE SCALE GENOMIC DNA]</scope>
    <source>
        <strain evidence="1">CO-1-SRB</strain>
    </source>
</reference>
<dbReference type="PANTHER" id="PTHR43591">
    <property type="entry name" value="METHYLTRANSFERASE"/>
    <property type="match status" value="1"/>
</dbReference>
<keyword evidence="1" id="KW-0808">Transferase</keyword>
<keyword evidence="2" id="KW-1185">Reference proteome</keyword>
<sequence>MAHIFDAKKMVKLDDPRRKDLIPVDKILQTLGLQEGERVLDLGCGIGFLTLPAARVVGAAGFVYGLDIQEDMLVEALSRSRKEGLSNIAWVLTPPDKVSLPAASVDYVTMGLVAHEAPDLGVMLKECHRVLKPGGRVGIIEWNDTFTEMGPPPEHRLKQDVLISKLKEHGFSKMSLTDLSQGTYMVVGKKGE</sequence>
<dbReference type="GO" id="GO:0008168">
    <property type="term" value="F:methyltransferase activity"/>
    <property type="evidence" value="ECO:0007669"/>
    <property type="project" value="UniProtKB-KW"/>
</dbReference>
<dbReference type="Proteomes" id="UP000009226">
    <property type="component" value="Chromosome"/>
</dbReference>
<dbReference type="PANTHER" id="PTHR43591:SF24">
    <property type="entry name" value="2-METHOXY-6-POLYPRENYL-1,4-BENZOQUINOL METHYLASE, MITOCHONDRIAL"/>
    <property type="match status" value="1"/>
</dbReference>
<gene>
    <name evidence="1" type="ordered locus">Desca_0913</name>
</gene>
<dbReference type="eggNOG" id="COG2226">
    <property type="taxonomic scope" value="Bacteria"/>
</dbReference>